<dbReference type="InterPro" id="IPR051156">
    <property type="entry name" value="Mito/Outer_Membr_Metalloprot"/>
</dbReference>
<dbReference type="EMBL" id="CP049801">
    <property type="protein sequence ID" value="QIO06322.1"/>
    <property type="molecule type" value="Genomic_DNA"/>
</dbReference>
<dbReference type="GO" id="GO:0016020">
    <property type="term" value="C:membrane"/>
    <property type="evidence" value="ECO:0007669"/>
    <property type="project" value="TreeGrafter"/>
</dbReference>
<evidence type="ECO:0000256" key="3">
    <source>
        <dbReference type="ARBA" id="ARBA00022801"/>
    </source>
</evidence>
<evidence type="ECO:0000256" key="5">
    <source>
        <dbReference type="ARBA" id="ARBA00023049"/>
    </source>
</evidence>
<dbReference type="KEGG" id="asha:G8E00_10340"/>
<feature type="domain" description="Peptidase M48" evidence="8">
    <location>
        <begin position="79"/>
        <end position="253"/>
    </location>
</feature>
<dbReference type="Gene3D" id="3.30.2010.10">
    <property type="entry name" value="Metalloproteases ('zincins'), catalytic domain"/>
    <property type="match status" value="1"/>
</dbReference>
<keyword evidence="1 6" id="KW-0645">Protease</keyword>
<organism evidence="9 10">
    <name type="scientific">Acinetobacter shaoyimingii</name>
    <dbReference type="NCBI Taxonomy" id="2715164"/>
    <lineage>
        <taxon>Bacteria</taxon>
        <taxon>Pseudomonadati</taxon>
        <taxon>Pseudomonadota</taxon>
        <taxon>Gammaproteobacteria</taxon>
        <taxon>Moraxellales</taxon>
        <taxon>Moraxellaceae</taxon>
        <taxon>Acinetobacter</taxon>
    </lineage>
</organism>
<keyword evidence="7" id="KW-0732">Signal</keyword>
<evidence type="ECO:0000313" key="10">
    <source>
        <dbReference type="Proteomes" id="UP000502297"/>
    </source>
</evidence>
<protein>
    <submittedName>
        <fullName evidence="9">M48 family metallopeptidase</fullName>
    </submittedName>
</protein>
<dbReference type="GO" id="GO:0046872">
    <property type="term" value="F:metal ion binding"/>
    <property type="evidence" value="ECO:0007669"/>
    <property type="project" value="UniProtKB-KW"/>
</dbReference>
<evidence type="ECO:0000256" key="7">
    <source>
        <dbReference type="SAM" id="SignalP"/>
    </source>
</evidence>
<keyword evidence="3 6" id="KW-0378">Hydrolase</keyword>
<evidence type="ECO:0000256" key="6">
    <source>
        <dbReference type="RuleBase" id="RU003983"/>
    </source>
</evidence>
<comment type="similarity">
    <text evidence="6">Belongs to the peptidase M48 family.</text>
</comment>
<evidence type="ECO:0000256" key="2">
    <source>
        <dbReference type="ARBA" id="ARBA00022723"/>
    </source>
</evidence>
<dbReference type="PANTHER" id="PTHR22726:SF1">
    <property type="entry name" value="METALLOENDOPEPTIDASE OMA1, MITOCHONDRIAL"/>
    <property type="match status" value="1"/>
</dbReference>
<keyword evidence="10" id="KW-1185">Reference proteome</keyword>
<dbReference type="GO" id="GO:0004222">
    <property type="term" value="F:metalloendopeptidase activity"/>
    <property type="evidence" value="ECO:0007669"/>
    <property type="project" value="InterPro"/>
</dbReference>
<evidence type="ECO:0000256" key="1">
    <source>
        <dbReference type="ARBA" id="ARBA00022670"/>
    </source>
</evidence>
<feature type="signal peptide" evidence="7">
    <location>
        <begin position="1"/>
        <end position="32"/>
    </location>
</feature>
<gene>
    <name evidence="9" type="ORF">G8E00_10340</name>
</gene>
<comment type="cofactor">
    <cofactor evidence="6">
        <name>Zn(2+)</name>
        <dbReference type="ChEBI" id="CHEBI:29105"/>
    </cofactor>
    <text evidence="6">Binds 1 zinc ion per subunit.</text>
</comment>
<proteinExistence type="inferred from homology"/>
<dbReference type="Proteomes" id="UP000502297">
    <property type="component" value="Chromosome"/>
</dbReference>
<feature type="chain" id="PRO_5026147493" evidence="7">
    <location>
        <begin position="33"/>
        <end position="267"/>
    </location>
</feature>
<sequence>MKSSIINKITNKNVFMSILAVSTITISGCATFADMAGADTATLNASAAQSYNQAISEARSKGLLDTSSTTYRRITNVYNRLRPYADQMNQTGQAFQWQVSVIKSNELNASVLPGGKVVFYTGIVDRLNLTDAEIAAIMGHEMVHALEEHAKSKMGSQALTNLALGVGLSAAGVGDGGAALAQIGSQLGVGLPYSRNLESRADEGGLMLMARAGYNPQAAITLWEKMAKASSGGSPSFLSTHPSNAQRIQAMQKNLPAAQAIYNQNRR</sequence>
<dbReference type="AlphaFoldDB" id="A0A6G8RWK0"/>
<dbReference type="PROSITE" id="PS51257">
    <property type="entry name" value="PROKAR_LIPOPROTEIN"/>
    <property type="match status" value="1"/>
</dbReference>
<keyword evidence="4 6" id="KW-0862">Zinc</keyword>
<dbReference type="InterPro" id="IPR001915">
    <property type="entry name" value="Peptidase_M48"/>
</dbReference>
<dbReference type="CDD" id="cd07331">
    <property type="entry name" value="M48C_Oma1_like"/>
    <property type="match status" value="1"/>
</dbReference>
<keyword evidence="5 6" id="KW-0482">Metalloprotease</keyword>
<dbReference type="GO" id="GO:0051603">
    <property type="term" value="P:proteolysis involved in protein catabolic process"/>
    <property type="evidence" value="ECO:0007669"/>
    <property type="project" value="TreeGrafter"/>
</dbReference>
<reference evidence="9 10" key="1">
    <citation type="submission" date="2020-03" db="EMBL/GenBank/DDBJ databases">
        <authorList>
            <person name="Zhu W."/>
        </authorList>
    </citation>
    <scope>NUCLEOTIDE SEQUENCE [LARGE SCALE GENOMIC DNA]</scope>
    <source>
        <strain evidence="9 10">323-1</strain>
    </source>
</reference>
<evidence type="ECO:0000313" key="9">
    <source>
        <dbReference type="EMBL" id="QIO06322.1"/>
    </source>
</evidence>
<keyword evidence="2" id="KW-0479">Metal-binding</keyword>
<accession>A0A6G8RWK0</accession>
<name>A0A6G8RWK0_9GAMM</name>
<dbReference type="Pfam" id="PF01435">
    <property type="entry name" value="Peptidase_M48"/>
    <property type="match status" value="1"/>
</dbReference>
<evidence type="ECO:0000259" key="8">
    <source>
        <dbReference type="Pfam" id="PF01435"/>
    </source>
</evidence>
<evidence type="ECO:0000256" key="4">
    <source>
        <dbReference type="ARBA" id="ARBA00022833"/>
    </source>
</evidence>
<dbReference type="PANTHER" id="PTHR22726">
    <property type="entry name" value="METALLOENDOPEPTIDASE OMA1"/>
    <property type="match status" value="1"/>
</dbReference>